<keyword evidence="3" id="KW-0378">Hydrolase</keyword>
<evidence type="ECO:0000313" key="4">
    <source>
        <dbReference type="Proteomes" id="UP000772618"/>
    </source>
</evidence>
<dbReference type="InterPro" id="IPR000757">
    <property type="entry name" value="Beta-glucanase-like"/>
</dbReference>
<accession>A0ABS5VYS1</accession>
<name>A0ABS5VYS1_9BACT</name>
<dbReference type="Gene3D" id="2.60.120.200">
    <property type="match status" value="1"/>
</dbReference>
<dbReference type="PROSITE" id="PS51762">
    <property type="entry name" value="GH16_2"/>
    <property type="match status" value="1"/>
</dbReference>
<dbReference type="Pfam" id="PF00722">
    <property type="entry name" value="Glyco_hydro_16"/>
    <property type="match status" value="1"/>
</dbReference>
<proteinExistence type="inferred from homology"/>
<dbReference type="InterPro" id="IPR050546">
    <property type="entry name" value="Glycosyl_Hydrlase_16"/>
</dbReference>
<protein>
    <submittedName>
        <fullName evidence="3">Glycoside hydrolase family 16 protein</fullName>
    </submittedName>
</protein>
<dbReference type="SUPFAM" id="SSF49899">
    <property type="entry name" value="Concanavalin A-like lectins/glucanases"/>
    <property type="match status" value="1"/>
</dbReference>
<comment type="caution">
    <text evidence="3">The sequence shown here is derived from an EMBL/GenBank/DDBJ whole genome shotgun (WGS) entry which is preliminary data.</text>
</comment>
<dbReference type="EMBL" id="JAHESD010000077">
    <property type="protein sequence ID" value="MBT1705997.1"/>
    <property type="molecule type" value="Genomic_DNA"/>
</dbReference>
<dbReference type="CDD" id="cd08023">
    <property type="entry name" value="GH16_laminarinase_like"/>
    <property type="match status" value="1"/>
</dbReference>
<evidence type="ECO:0000313" key="3">
    <source>
        <dbReference type="EMBL" id="MBT1705997.1"/>
    </source>
</evidence>
<comment type="similarity">
    <text evidence="1">Belongs to the glycosyl hydrolase 16 family.</text>
</comment>
<evidence type="ECO:0000259" key="2">
    <source>
        <dbReference type="PROSITE" id="PS51762"/>
    </source>
</evidence>
<dbReference type="GO" id="GO:0016787">
    <property type="term" value="F:hydrolase activity"/>
    <property type="evidence" value="ECO:0007669"/>
    <property type="project" value="UniProtKB-KW"/>
</dbReference>
<sequence>MNIFLPVSFWILLTTSAEYKSKPKMIWHDEFDYTGKPDPKLWSYHLGNGCPQLCGWGNNELQYYTEKSENVRVENGRLIIEAHKEQTGNSAYTSARVRSVREVSPKYGYIEIKAKLPFGRGSWPAIWMLPDSLKYGGWPKSGEIDIMEHVGYDPGVVHGTVHTEDFNHIKGTQVGKQKTVTDFDKAFHIYAINWTEKKITFLIDGVPYHVFENNGSGSDAWPFDHPFHLIMNIAVGGGWGGREGVDESIWPQRMEVDYVRVYAPLKDNFKFSTLSND</sequence>
<dbReference type="RefSeq" id="WP_254156606.1">
    <property type="nucleotide sequence ID" value="NZ_JAHESD010000077.1"/>
</dbReference>
<dbReference type="InterPro" id="IPR013320">
    <property type="entry name" value="ConA-like_dom_sf"/>
</dbReference>
<organism evidence="3 4">
    <name type="scientific">Chryseosolibacter indicus</name>
    <dbReference type="NCBI Taxonomy" id="2782351"/>
    <lineage>
        <taxon>Bacteria</taxon>
        <taxon>Pseudomonadati</taxon>
        <taxon>Bacteroidota</taxon>
        <taxon>Cytophagia</taxon>
        <taxon>Cytophagales</taxon>
        <taxon>Chryseotaleaceae</taxon>
        <taxon>Chryseosolibacter</taxon>
    </lineage>
</organism>
<evidence type="ECO:0000256" key="1">
    <source>
        <dbReference type="ARBA" id="ARBA00006865"/>
    </source>
</evidence>
<keyword evidence="4" id="KW-1185">Reference proteome</keyword>
<reference evidence="3 4" key="1">
    <citation type="submission" date="2021-05" db="EMBL/GenBank/DDBJ databases">
        <title>A Polyphasic approach of four new species of the genus Ohtaekwangia: Ohtaekwangia histidinii sp. nov., Ohtaekwangia cretensis sp. nov., Ohtaekwangia indiensis sp. nov., Ohtaekwangia reichenbachii sp. nov. from diverse environment.</title>
        <authorList>
            <person name="Octaviana S."/>
        </authorList>
    </citation>
    <scope>NUCLEOTIDE SEQUENCE [LARGE SCALE GENOMIC DNA]</scope>
    <source>
        <strain evidence="3 4">PWU20</strain>
    </source>
</reference>
<feature type="domain" description="GH16" evidence="2">
    <location>
        <begin position="31"/>
        <end position="267"/>
    </location>
</feature>
<dbReference type="PANTHER" id="PTHR10963:SF55">
    <property type="entry name" value="GLYCOSIDE HYDROLASE FAMILY 16 PROTEIN"/>
    <property type="match status" value="1"/>
</dbReference>
<dbReference type="PANTHER" id="PTHR10963">
    <property type="entry name" value="GLYCOSYL HYDROLASE-RELATED"/>
    <property type="match status" value="1"/>
</dbReference>
<gene>
    <name evidence="3" type="ORF">KK060_22085</name>
</gene>
<dbReference type="Proteomes" id="UP000772618">
    <property type="component" value="Unassembled WGS sequence"/>
</dbReference>